<reference evidence="2" key="1">
    <citation type="journal article" date="2022" name="Mol. Ecol. Resour.">
        <title>The genomes of chicory, endive, great burdock and yacon provide insights into Asteraceae palaeo-polyploidization history and plant inulin production.</title>
        <authorList>
            <person name="Fan W."/>
            <person name="Wang S."/>
            <person name="Wang H."/>
            <person name="Wang A."/>
            <person name="Jiang F."/>
            <person name="Liu H."/>
            <person name="Zhao H."/>
            <person name="Xu D."/>
            <person name="Zhang Y."/>
        </authorList>
    </citation>
    <scope>NUCLEOTIDE SEQUENCE [LARGE SCALE GENOMIC DNA]</scope>
    <source>
        <strain evidence="2">cv. Punajuju</strain>
    </source>
</reference>
<sequence length="66" mass="7573">MSLLSSNAEKSKLTLYYTYIHTISVSIPPRKKKKRKKRLITMCVGVCYSIERLIFTTAPQIPPILC</sequence>
<accession>A0ACB8ZKB5</accession>
<keyword evidence="2" id="KW-1185">Reference proteome</keyword>
<organism evidence="1 2">
    <name type="scientific">Cichorium intybus</name>
    <name type="common">Chicory</name>
    <dbReference type="NCBI Taxonomy" id="13427"/>
    <lineage>
        <taxon>Eukaryota</taxon>
        <taxon>Viridiplantae</taxon>
        <taxon>Streptophyta</taxon>
        <taxon>Embryophyta</taxon>
        <taxon>Tracheophyta</taxon>
        <taxon>Spermatophyta</taxon>
        <taxon>Magnoliopsida</taxon>
        <taxon>eudicotyledons</taxon>
        <taxon>Gunneridae</taxon>
        <taxon>Pentapetalae</taxon>
        <taxon>asterids</taxon>
        <taxon>campanulids</taxon>
        <taxon>Asterales</taxon>
        <taxon>Asteraceae</taxon>
        <taxon>Cichorioideae</taxon>
        <taxon>Cichorieae</taxon>
        <taxon>Cichoriinae</taxon>
        <taxon>Cichorium</taxon>
    </lineage>
</organism>
<proteinExistence type="predicted"/>
<dbReference type="Proteomes" id="UP001055811">
    <property type="component" value="Linkage Group LG08"/>
</dbReference>
<protein>
    <submittedName>
        <fullName evidence="1">Uncharacterized protein</fullName>
    </submittedName>
</protein>
<comment type="caution">
    <text evidence="1">The sequence shown here is derived from an EMBL/GenBank/DDBJ whole genome shotgun (WGS) entry which is preliminary data.</text>
</comment>
<reference evidence="1 2" key="2">
    <citation type="journal article" date="2022" name="Mol. Ecol. Resour.">
        <title>The genomes of chicory, endive, great burdock and yacon provide insights into Asteraceae paleo-polyploidization history and plant inulin production.</title>
        <authorList>
            <person name="Fan W."/>
            <person name="Wang S."/>
            <person name="Wang H."/>
            <person name="Wang A."/>
            <person name="Jiang F."/>
            <person name="Liu H."/>
            <person name="Zhao H."/>
            <person name="Xu D."/>
            <person name="Zhang Y."/>
        </authorList>
    </citation>
    <scope>NUCLEOTIDE SEQUENCE [LARGE SCALE GENOMIC DNA]</scope>
    <source>
        <strain evidence="2">cv. Punajuju</strain>
        <tissue evidence="1">Leaves</tissue>
    </source>
</reference>
<evidence type="ECO:0000313" key="2">
    <source>
        <dbReference type="Proteomes" id="UP001055811"/>
    </source>
</evidence>
<evidence type="ECO:0000313" key="1">
    <source>
        <dbReference type="EMBL" id="KAI3698422.1"/>
    </source>
</evidence>
<dbReference type="EMBL" id="CM042016">
    <property type="protein sequence ID" value="KAI3698422.1"/>
    <property type="molecule type" value="Genomic_DNA"/>
</dbReference>
<gene>
    <name evidence="1" type="ORF">L2E82_41959</name>
</gene>
<name>A0ACB8ZKB5_CICIN</name>